<gene>
    <name evidence="2" type="ORF">BscR1v2_010960</name>
</gene>
<dbReference type="AlphaFoldDB" id="A0A1S6XRA6"/>
<protein>
    <submittedName>
        <fullName evidence="2">Trk system potassium uptake protein TrkH</fullName>
    </submittedName>
</protein>
<keyword evidence="1" id="KW-1133">Transmembrane helix</keyword>
<dbReference type="STRING" id="687861.BscR1v2_010960"/>
<keyword evidence="1" id="KW-0472">Membrane</keyword>
<feature type="transmembrane region" description="Helical" evidence="1">
    <location>
        <begin position="16"/>
        <end position="36"/>
    </location>
</feature>
<name>A0A1S6XRA6_BARSR</name>
<organism evidence="2 3">
    <name type="scientific">Bartonella schoenbuchensis (strain DSM 13525 / NCTC 13165 / R1)</name>
    <dbReference type="NCBI Taxonomy" id="687861"/>
    <lineage>
        <taxon>Bacteria</taxon>
        <taxon>Pseudomonadati</taxon>
        <taxon>Pseudomonadota</taxon>
        <taxon>Alphaproteobacteria</taxon>
        <taxon>Hyphomicrobiales</taxon>
        <taxon>Bartonellaceae</taxon>
        <taxon>Bartonella</taxon>
    </lineage>
</organism>
<keyword evidence="1" id="KW-0812">Transmembrane</keyword>
<evidence type="ECO:0000313" key="2">
    <source>
        <dbReference type="EMBL" id="AQX31021.1"/>
    </source>
</evidence>
<dbReference type="EMBL" id="CP019789">
    <property type="protein sequence ID" value="AQX31021.1"/>
    <property type="molecule type" value="Genomic_DNA"/>
</dbReference>
<feature type="transmembrane region" description="Helical" evidence="1">
    <location>
        <begin position="48"/>
        <end position="73"/>
    </location>
</feature>
<sequence length="76" mass="8323">MLLPALADLRDGNHNWAAFLYSCVITTMLATLILLATRGASCRFSARLGFTLTLCLWLTGSIVGPSLCIFPLYQFP</sequence>
<accession>A0A1S6XRA6</accession>
<evidence type="ECO:0000313" key="3">
    <source>
        <dbReference type="Proteomes" id="UP000190811"/>
    </source>
</evidence>
<evidence type="ECO:0000256" key="1">
    <source>
        <dbReference type="SAM" id="Phobius"/>
    </source>
</evidence>
<dbReference type="Proteomes" id="UP000190811">
    <property type="component" value="Chromosome"/>
</dbReference>
<reference evidence="3" key="1">
    <citation type="journal article" date="2017" name="Genome Biol. Evol.">
        <title>Evolutionary Dynamics of Pathoadaptation Revealed by Three Independent Acquisitions of the VirB/D4 Type IV Secretion System in Bartonella.</title>
        <authorList>
            <person name="Harms A."/>
            <person name="Segers F.H."/>
            <person name="Quebatte M."/>
            <person name="Mistl C."/>
            <person name="Manfredi P."/>
            <person name="Korner J."/>
            <person name="Chomel B.B."/>
            <person name="Kosoy M."/>
            <person name="Maruyama S."/>
            <person name="Engel P."/>
            <person name="Dehio C."/>
        </authorList>
    </citation>
    <scope>NUCLEOTIDE SEQUENCE [LARGE SCALE GENOMIC DNA]</scope>
    <source>
        <strain evidence="3">R1</strain>
    </source>
</reference>
<proteinExistence type="predicted"/>